<comment type="caution">
    <text evidence="2">The sequence shown here is derived from an EMBL/GenBank/DDBJ whole genome shotgun (WGS) entry which is preliminary data.</text>
</comment>
<dbReference type="PROSITE" id="PS50041">
    <property type="entry name" value="C_TYPE_LECTIN_2"/>
    <property type="match status" value="1"/>
</dbReference>
<dbReference type="EMBL" id="CAJPWZ010003115">
    <property type="protein sequence ID" value="CAG2252286.1"/>
    <property type="molecule type" value="Genomic_DNA"/>
</dbReference>
<reference evidence="2" key="1">
    <citation type="submission" date="2021-03" db="EMBL/GenBank/DDBJ databases">
        <authorList>
            <person name="Bekaert M."/>
        </authorList>
    </citation>
    <scope>NUCLEOTIDE SEQUENCE</scope>
</reference>
<dbReference type="InterPro" id="IPR016186">
    <property type="entry name" value="C-type_lectin-like/link_sf"/>
</dbReference>
<dbReference type="PANTHER" id="PTHR45710">
    <property type="entry name" value="C-TYPE LECTIN DOMAIN-CONTAINING PROTEIN 180"/>
    <property type="match status" value="1"/>
</dbReference>
<evidence type="ECO:0000313" key="2">
    <source>
        <dbReference type="EMBL" id="CAG2252286.1"/>
    </source>
</evidence>
<evidence type="ECO:0000313" key="3">
    <source>
        <dbReference type="Proteomes" id="UP000683360"/>
    </source>
</evidence>
<dbReference type="PANTHER" id="PTHR45710:SF26">
    <property type="entry name" value="RH26557P"/>
    <property type="match status" value="1"/>
</dbReference>
<dbReference type="Pfam" id="PF00059">
    <property type="entry name" value="Lectin_C"/>
    <property type="match status" value="1"/>
</dbReference>
<evidence type="ECO:0000259" key="1">
    <source>
        <dbReference type="PROSITE" id="PS50041"/>
    </source>
</evidence>
<dbReference type="CDD" id="cd00037">
    <property type="entry name" value="CLECT"/>
    <property type="match status" value="1"/>
</dbReference>
<keyword evidence="3" id="KW-1185">Reference proteome</keyword>
<proteinExistence type="predicted"/>
<gene>
    <name evidence="2" type="ORF">MEDL_63894</name>
</gene>
<dbReference type="SUPFAM" id="SSF56436">
    <property type="entry name" value="C-type lectin-like"/>
    <property type="match status" value="1"/>
</dbReference>
<feature type="domain" description="C-type lectin" evidence="1">
    <location>
        <begin position="20"/>
        <end position="117"/>
    </location>
</feature>
<sequence>MIIAVLLTECGSNKFQFDGETTTCMQLITTGGTTWEDARKHCQQHEGGDLVNITSKAKWDFIMKNFSRVGSVWIGLKYKKWMTGESFDINIFKVKVQLNDYDGGYPLEVENSCGVLRPLSSYILKMKTVIFVQGENFFVRSISDKIRPDVFF</sequence>
<organism evidence="2 3">
    <name type="scientific">Mytilus edulis</name>
    <name type="common">Blue mussel</name>
    <dbReference type="NCBI Taxonomy" id="6550"/>
    <lineage>
        <taxon>Eukaryota</taxon>
        <taxon>Metazoa</taxon>
        <taxon>Spiralia</taxon>
        <taxon>Lophotrochozoa</taxon>
        <taxon>Mollusca</taxon>
        <taxon>Bivalvia</taxon>
        <taxon>Autobranchia</taxon>
        <taxon>Pteriomorphia</taxon>
        <taxon>Mytilida</taxon>
        <taxon>Mytiloidea</taxon>
        <taxon>Mytilidae</taxon>
        <taxon>Mytilinae</taxon>
        <taxon>Mytilus</taxon>
    </lineage>
</organism>
<dbReference type="InterPro" id="IPR001304">
    <property type="entry name" value="C-type_lectin-like"/>
</dbReference>
<dbReference type="InterPro" id="IPR050828">
    <property type="entry name" value="C-type_lectin/matrix_domain"/>
</dbReference>
<dbReference type="Proteomes" id="UP000683360">
    <property type="component" value="Unassembled WGS sequence"/>
</dbReference>
<dbReference type="SMART" id="SM00034">
    <property type="entry name" value="CLECT"/>
    <property type="match status" value="1"/>
</dbReference>
<dbReference type="InterPro" id="IPR016187">
    <property type="entry name" value="CTDL_fold"/>
</dbReference>
<dbReference type="AlphaFoldDB" id="A0A8S3V4K4"/>
<protein>
    <recommendedName>
        <fullName evidence="1">C-type lectin domain-containing protein</fullName>
    </recommendedName>
</protein>
<dbReference type="Gene3D" id="3.10.100.10">
    <property type="entry name" value="Mannose-Binding Protein A, subunit A"/>
    <property type="match status" value="1"/>
</dbReference>
<accession>A0A8S3V4K4</accession>
<name>A0A8S3V4K4_MYTED</name>